<gene>
    <name evidence="7" type="primary">LOC108926207</name>
</gene>
<keyword evidence="8" id="KW-1185">Reference proteome</keyword>
<dbReference type="InterPro" id="IPR047138">
    <property type="entry name" value="RHPN1_2"/>
</dbReference>
<dbReference type="SMART" id="SM00228">
    <property type="entry name" value="PDZ"/>
    <property type="match status" value="1"/>
</dbReference>
<dbReference type="GO" id="GO:0007165">
    <property type="term" value="P:signal transduction"/>
    <property type="evidence" value="ECO:0007669"/>
    <property type="project" value="InterPro"/>
</dbReference>
<dbReference type="PROSITE" id="PS51180">
    <property type="entry name" value="BRO1"/>
    <property type="match status" value="1"/>
</dbReference>
<evidence type="ECO:0000256" key="2">
    <source>
        <dbReference type="PROSITE-ProRule" id="PRU01207"/>
    </source>
</evidence>
<dbReference type="Pfam" id="PF17820">
    <property type="entry name" value="PDZ_6"/>
    <property type="match status" value="1"/>
</dbReference>
<organism evidence="7 8">
    <name type="scientific">Scleropages formosus</name>
    <name type="common">Asian bonytongue</name>
    <name type="synonym">Osteoglossum formosum</name>
    <dbReference type="NCBI Taxonomy" id="113540"/>
    <lineage>
        <taxon>Eukaryota</taxon>
        <taxon>Metazoa</taxon>
        <taxon>Chordata</taxon>
        <taxon>Craniata</taxon>
        <taxon>Vertebrata</taxon>
        <taxon>Euteleostomi</taxon>
        <taxon>Actinopterygii</taxon>
        <taxon>Neopterygii</taxon>
        <taxon>Teleostei</taxon>
        <taxon>Osteoglossocephala</taxon>
        <taxon>Osteoglossomorpha</taxon>
        <taxon>Osteoglossiformes</taxon>
        <taxon>Osteoglossidae</taxon>
        <taxon>Scleropages</taxon>
    </lineage>
</organism>
<feature type="domain" description="BRO1" evidence="5">
    <location>
        <begin position="137"/>
        <end position="528"/>
    </location>
</feature>
<evidence type="ECO:0000259" key="5">
    <source>
        <dbReference type="PROSITE" id="PS51180"/>
    </source>
</evidence>
<evidence type="ECO:0000313" key="7">
    <source>
        <dbReference type="Ensembl" id="ENSSFOP00015000363.1"/>
    </source>
</evidence>
<dbReference type="GO" id="GO:0051497">
    <property type="term" value="P:negative regulation of stress fiber assembly"/>
    <property type="evidence" value="ECO:0007669"/>
    <property type="project" value="TreeGrafter"/>
</dbReference>
<proteinExistence type="inferred from homology"/>
<dbReference type="PROSITE" id="PS50106">
    <property type="entry name" value="PDZ"/>
    <property type="match status" value="1"/>
</dbReference>
<dbReference type="Gene3D" id="2.30.42.10">
    <property type="match status" value="1"/>
</dbReference>
<dbReference type="SMART" id="SM00742">
    <property type="entry name" value="Hr1"/>
    <property type="match status" value="1"/>
</dbReference>
<reference evidence="7" key="2">
    <citation type="submission" date="2025-08" db="UniProtKB">
        <authorList>
            <consortium name="Ensembl"/>
        </authorList>
    </citation>
    <scope>IDENTIFICATION</scope>
</reference>
<dbReference type="Pfam" id="PF03097">
    <property type="entry name" value="BRO1"/>
    <property type="match status" value="1"/>
</dbReference>
<evidence type="ECO:0000259" key="4">
    <source>
        <dbReference type="PROSITE" id="PS50106"/>
    </source>
</evidence>
<evidence type="ECO:0000256" key="1">
    <source>
        <dbReference type="ARBA" id="ARBA00010369"/>
    </source>
</evidence>
<dbReference type="InterPro" id="IPR011072">
    <property type="entry name" value="HR1_rho-bd"/>
</dbReference>
<dbReference type="OrthoDB" id="64867at2759"/>
<dbReference type="SMART" id="SM01041">
    <property type="entry name" value="BRO1"/>
    <property type="match status" value="1"/>
</dbReference>
<dbReference type="CDD" id="cd06712">
    <property type="entry name" value="PDZ_rhophilin-like"/>
    <property type="match status" value="1"/>
</dbReference>
<feature type="domain" description="REM-1" evidence="6">
    <location>
        <begin position="52"/>
        <end position="126"/>
    </location>
</feature>
<feature type="domain" description="PDZ" evidence="4">
    <location>
        <begin position="542"/>
        <end position="606"/>
    </location>
</feature>
<dbReference type="InterPro" id="IPR004328">
    <property type="entry name" value="BRO1_dom"/>
</dbReference>
<accession>A0A8C9QXY0</accession>
<feature type="compositionally biased region" description="Basic and acidic residues" evidence="3">
    <location>
        <begin position="1"/>
        <end position="18"/>
    </location>
</feature>
<dbReference type="Ensembl" id="ENSSFOT00015000390.2">
    <property type="protein sequence ID" value="ENSSFOP00015000363.1"/>
    <property type="gene ID" value="ENSSFOG00015000325.2"/>
</dbReference>
<dbReference type="InterPro" id="IPR041489">
    <property type="entry name" value="PDZ_6"/>
</dbReference>
<dbReference type="Gene3D" id="1.10.287.160">
    <property type="entry name" value="HR1 repeat"/>
    <property type="match status" value="1"/>
</dbReference>
<dbReference type="SUPFAM" id="SSF50156">
    <property type="entry name" value="PDZ domain-like"/>
    <property type="match status" value="1"/>
</dbReference>
<reference evidence="7" key="3">
    <citation type="submission" date="2025-09" db="UniProtKB">
        <authorList>
            <consortium name="Ensembl"/>
        </authorList>
    </citation>
    <scope>IDENTIFICATION</scope>
</reference>
<dbReference type="PROSITE" id="PS51860">
    <property type="entry name" value="REM_1"/>
    <property type="match status" value="1"/>
</dbReference>
<dbReference type="Proteomes" id="UP000694397">
    <property type="component" value="Chromosome 7"/>
</dbReference>
<dbReference type="InterPro" id="IPR036034">
    <property type="entry name" value="PDZ_sf"/>
</dbReference>
<dbReference type="SUPFAM" id="SSF46585">
    <property type="entry name" value="HR1 repeat"/>
    <property type="match status" value="1"/>
</dbReference>
<dbReference type="Gene3D" id="1.25.40.280">
    <property type="entry name" value="alix/aip1 like domains"/>
    <property type="match status" value="1"/>
</dbReference>
<dbReference type="InterPro" id="IPR001478">
    <property type="entry name" value="PDZ"/>
</dbReference>
<dbReference type="PANTHER" id="PTHR23031">
    <property type="entry name" value="RHOPHILIN"/>
    <property type="match status" value="1"/>
</dbReference>
<dbReference type="InterPro" id="IPR036274">
    <property type="entry name" value="HR1_rpt_sf"/>
</dbReference>
<reference evidence="7 8" key="1">
    <citation type="submission" date="2019-04" db="EMBL/GenBank/DDBJ databases">
        <authorList>
            <consortium name="Wellcome Sanger Institute Data Sharing"/>
        </authorList>
    </citation>
    <scope>NUCLEOTIDE SEQUENCE [LARGE SCALE GENOMIC DNA]</scope>
</reference>
<dbReference type="AlphaFoldDB" id="A0A8C9QXY0"/>
<dbReference type="PANTHER" id="PTHR23031:SF5">
    <property type="entry name" value="RHOPHILIN-2-RELATED"/>
    <property type="match status" value="1"/>
</dbReference>
<sequence>MTSHAQDEAKRGPLELERCGNAVPEAQVPSCDMTERRGSGGRERASFLKGCDPLARSGRSRLQKERVRLNQQIVRQMRMRAGAENLLRATTNTKVHDVVLLELSFMNSTLQLLMEQLEALNSSIEVYQSSQNPNSTPLIALGLKETSEIDFSGPLKTIIQEHYGEDESRFEDEICDLMDLRQACRTPSRSEAGVELLSRYFSHLDLLEKRFFPPAQHTGIFFTWYDAFTGVPICQQNISLEKASILFNMAALYTQVGARCERQSHSGLKEAVTAFQRAAGVLNHLKEMFPHTTSYDMSPRTLSTLVCLMLAQAQECLLEQVALSVIRSDFLSLVRLAQEAAKVAERYDQVHQSMVHVPRKDLTPGFWSSMVQLKSTHFHALAHYFVAVLLMDHKLSSGTELAKQENALLQMFAAVPEGHPPGSLLSDQKLRQDVGRAHLHRALKDHEKALWLCTQCQHLRRFDTLLGILQACRNSSAEKLFHSGFDGDIVHGRDPPDVVPKADYEAQLEQLILTKLEVKDLFRKLGPLSVFSARQRWTAPRSVQLRPGSQGLGFSLRGDGPAQVQALQHLSPAAVAGLQEGDYVVAVAGEDTRWRSANDTLTLLQNLHHESIEMQVISMMDSVISTVPNKSATYCGKTYSMICLALHYQDSSYKPGKDSKKTPFFSWAAKTKRKSSSLPSMHCIRTMGSQALLASSAAAH</sequence>
<dbReference type="InterPro" id="IPR038499">
    <property type="entry name" value="BRO1_sf"/>
</dbReference>
<name>A0A8C9QXY0_SCLFO</name>
<keyword evidence="2" id="KW-0175">Coiled coil</keyword>
<comment type="similarity">
    <text evidence="1">Belongs to the RHPN family.</text>
</comment>
<dbReference type="Pfam" id="PF02185">
    <property type="entry name" value="HR1"/>
    <property type="match status" value="1"/>
</dbReference>
<protein>
    <submittedName>
        <fullName evidence="7">Rhophilin, Rho GTPase binding protein 2</fullName>
    </submittedName>
</protein>
<evidence type="ECO:0000256" key="3">
    <source>
        <dbReference type="SAM" id="MobiDB-lite"/>
    </source>
</evidence>
<dbReference type="GeneTree" id="ENSGT00940000153837"/>
<feature type="region of interest" description="Disordered" evidence="3">
    <location>
        <begin position="1"/>
        <end position="21"/>
    </location>
</feature>
<evidence type="ECO:0000259" key="6">
    <source>
        <dbReference type="PROSITE" id="PS51860"/>
    </source>
</evidence>
<evidence type="ECO:0000313" key="8">
    <source>
        <dbReference type="Proteomes" id="UP000694397"/>
    </source>
</evidence>